<gene>
    <name evidence="1" type="ORF">TIFTF001_021708</name>
</gene>
<accession>A0AA88AZ07</accession>
<dbReference type="AlphaFoldDB" id="A0AA88AZ07"/>
<reference evidence="1" key="1">
    <citation type="submission" date="2023-07" db="EMBL/GenBank/DDBJ databases">
        <title>draft genome sequence of fig (Ficus carica).</title>
        <authorList>
            <person name="Takahashi T."/>
            <person name="Nishimura K."/>
        </authorList>
    </citation>
    <scope>NUCLEOTIDE SEQUENCE</scope>
</reference>
<evidence type="ECO:0000313" key="1">
    <source>
        <dbReference type="EMBL" id="GMN52566.1"/>
    </source>
</evidence>
<sequence length="66" mass="7391">MQYWFTFRARRKCSSSGLRSMDFLLKIALGTVLEFGFYVASKKKSIADEAGALLQAKLKQLSPSAQ</sequence>
<keyword evidence="2" id="KW-1185">Reference proteome</keyword>
<comment type="caution">
    <text evidence="1">The sequence shown here is derived from an EMBL/GenBank/DDBJ whole genome shotgun (WGS) entry which is preliminary data.</text>
</comment>
<dbReference type="Proteomes" id="UP001187192">
    <property type="component" value="Unassembled WGS sequence"/>
</dbReference>
<protein>
    <submittedName>
        <fullName evidence="1">Uncharacterized protein</fullName>
    </submittedName>
</protein>
<organism evidence="1 2">
    <name type="scientific">Ficus carica</name>
    <name type="common">Common fig</name>
    <dbReference type="NCBI Taxonomy" id="3494"/>
    <lineage>
        <taxon>Eukaryota</taxon>
        <taxon>Viridiplantae</taxon>
        <taxon>Streptophyta</taxon>
        <taxon>Embryophyta</taxon>
        <taxon>Tracheophyta</taxon>
        <taxon>Spermatophyta</taxon>
        <taxon>Magnoliopsida</taxon>
        <taxon>eudicotyledons</taxon>
        <taxon>Gunneridae</taxon>
        <taxon>Pentapetalae</taxon>
        <taxon>rosids</taxon>
        <taxon>fabids</taxon>
        <taxon>Rosales</taxon>
        <taxon>Moraceae</taxon>
        <taxon>Ficeae</taxon>
        <taxon>Ficus</taxon>
    </lineage>
</organism>
<evidence type="ECO:0000313" key="2">
    <source>
        <dbReference type="Proteomes" id="UP001187192"/>
    </source>
</evidence>
<dbReference type="EMBL" id="BTGU01000042">
    <property type="protein sequence ID" value="GMN52566.1"/>
    <property type="molecule type" value="Genomic_DNA"/>
</dbReference>
<proteinExistence type="predicted"/>
<name>A0AA88AZ07_FICCA</name>